<feature type="region of interest" description="Disordered" evidence="2">
    <location>
        <begin position="1"/>
        <end position="35"/>
    </location>
</feature>
<evidence type="ECO:0000256" key="1">
    <source>
        <dbReference type="PROSITE-ProRule" id="PRU00023"/>
    </source>
</evidence>
<dbReference type="InterPro" id="IPR051616">
    <property type="entry name" value="Cul2-RING_E3_ligase_SR"/>
</dbReference>
<reference evidence="3" key="1">
    <citation type="submission" date="2021-03" db="EMBL/GenBank/DDBJ databases">
        <authorList>
            <person name="Tagirdzhanova G."/>
        </authorList>
    </citation>
    <scope>NUCLEOTIDE SEQUENCE</scope>
</reference>
<dbReference type="AlphaFoldDB" id="A0A8H3I859"/>
<dbReference type="Proteomes" id="UP000664534">
    <property type="component" value="Unassembled WGS sequence"/>
</dbReference>
<keyword evidence="4" id="KW-1185">Reference proteome</keyword>
<accession>A0A8H3I859</accession>
<dbReference type="EMBL" id="CAJPDT010000020">
    <property type="protein sequence ID" value="CAF9918487.1"/>
    <property type="molecule type" value="Genomic_DNA"/>
</dbReference>
<dbReference type="SUPFAM" id="SSF48403">
    <property type="entry name" value="Ankyrin repeat"/>
    <property type="match status" value="1"/>
</dbReference>
<feature type="repeat" description="ANK" evidence="1">
    <location>
        <begin position="188"/>
        <end position="222"/>
    </location>
</feature>
<sequence>MTLEPPPSSEVSNSSSFQTVKISSPVKGKTPHNRISDGFLNNDLAEVLSGIKGASSNDPHKDQELLSRSLRRAVWHGKPDTYVCYDESLVHWCLDHGAIAEDQQPDPYKNIPLLEMVAGRNTVDIFRLLRSRGAQLGPRTLHRAVGAAAGSSDDNERLPVRMAMVKYLVDELGLDVNAMDTEGTKPNHWGTPLCYAAQVAHGGEEVVRFLLDRGADPAIKDCFNFADAIWWSERKRNAPLAELLRGWKMQKSQDRE</sequence>
<gene>
    <name evidence="3" type="ORF">IMSHALPRED_004319</name>
</gene>
<organism evidence="3 4">
    <name type="scientific">Imshaugia aleurites</name>
    <dbReference type="NCBI Taxonomy" id="172621"/>
    <lineage>
        <taxon>Eukaryota</taxon>
        <taxon>Fungi</taxon>
        <taxon>Dikarya</taxon>
        <taxon>Ascomycota</taxon>
        <taxon>Pezizomycotina</taxon>
        <taxon>Lecanoromycetes</taxon>
        <taxon>OSLEUM clade</taxon>
        <taxon>Lecanoromycetidae</taxon>
        <taxon>Lecanorales</taxon>
        <taxon>Lecanorineae</taxon>
        <taxon>Parmeliaceae</taxon>
        <taxon>Imshaugia</taxon>
    </lineage>
</organism>
<comment type="caution">
    <text evidence="3">The sequence shown here is derived from an EMBL/GenBank/DDBJ whole genome shotgun (WGS) entry which is preliminary data.</text>
</comment>
<dbReference type="OrthoDB" id="426293at2759"/>
<protein>
    <submittedName>
        <fullName evidence="3">Uncharacterized protein</fullName>
    </submittedName>
</protein>
<dbReference type="PANTHER" id="PTHR46224">
    <property type="entry name" value="ANKYRIN REPEAT FAMILY PROTEIN"/>
    <property type="match status" value="1"/>
</dbReference>
<name>A0A8H3I859_9LECA</name>
<dbReference type="InterPro" id="IPR036770">
    <property type="entry name" value="Ankyrin_rpt-contain_sf"/>
</dbReference>
<evidence type="ECO:0000313" key="3">
    <source>
        <dbReference type="EMBL" id="CAF9918487.1"/>
    </source>
</evidence>
<dbReference type="PROSITE" id="PS50088">
    <property type="entry name" value="ANK_REPEAT"/>
    <property type="match status" value="1"/>
</dbReference>
<evidence type="ECO:0000256" key="2">
    <source>
        <dbReference type="SAM" id="MobiDB-lite"/>
    </source>
</evidence>
<dbReference type="InterPro" id="IPR002110">
    <property type="entry name" value="Ankyrin_rpt"/>
</dbReference>
<proteinExistence type="predicted"/>
<keyword evidence="1" id="KW-0040">ANK repeat</keyword>
<dbReference type="Gene3D" id="1.25.40.20">
    <property type="entry name" value="Ankyrin repeat-containing domain"/>
    <property type="match status" value="1"/>
</dbReference>
<dbReference type="Pfam" id="PF00023">
    <property type="entry name" value="Ank"/>
    <property type="match status" value="1"/>
</dbReference>
<dbReference type="PANTHER" id="PTHR46224:SF22">
    <property type="match status" value="1"/>
</dbReference>
<evidence type="ECO:0000313" key="4">
    <source>
        <dbReference type="Proteomes" id="UP000664534"/>
    </source>
</evidence>